<dbReference type="InterPro" id="IPR001841">
    <property type="entry name" value="Znf_RING"/>
</dbReference>
<dbReference type="Pfam" id="PF13639">
    <property type="entry name" value="zf-RING_2"/>
    <property type="match status" value="1"/>
</dbReference>
<evidence type="ECO:0000313" key="8">
    <source>
        <dbReference type="Proteomes" id="UP000038010"/>
    </source>
</evidence>
<keyword evidence="8" id="KW-1185">Reference proteome</keyword>
<feature type="transmembrane region" description="Helical" evidence="5">
    <location>
        <begin position="132"/>
        <end position="152"/>
    </location>
</feature>
<evidence type="ECO:0000256" key="3">
    <source>
        <dbReference type="ARBA" id="ARBA00022833"/>
    </source>
</evidence>
<evidence type="ECO:0000256" key="5">
    <source>
        <dbReference type="SAM" id="Phobius"/>
    </source>
</evidence>
<organism evidence="7 8">
    <name type="scientific">Cyphellophora attinorum</name>
    <dbReference type="NCBI Taxonomy" id="1664694"/>
    <lineage>
        <taxon>Eukaryota</taxon>
        <taxon>Fungi</taxon>
        <taxon>Dikarya</taxon>
        <taxon>Ascomycota</taxon>
        <taxon>Pezizomycotina</taxon>
        <taxon>Eurotiomycetes</taxon>
        <taxon>Chaetothyriomycetidae</taxon>
        <taxon>Chaetothyriales</taxon>
        <taxon>Cyphellophoraceae</taxon>
        <taxon>Cyphellophora</taxon>
    </lineage>
</organism>
<sequence>MSVAWIGSKIANETIAAINFITNSNLTVANSPSPTRNQSCFDDPSNALRWYKENLNATEVARMVHKHNPCTSLSGPELAWCKKRASIQSNLLFGLLFVAFPLLMAFAGTLCGKALNRCCRKLCAWTEWPGMLSFWALKMAANIFLIGSIVLMSRTGSPWAAIPMCLIVVPVFRYGYRHIMDPTVYPILGPELVNMLARIEQLSKSQVARKLWICKQNSENLAVDEVVAEITIVVSDVNKYPDGGYVAEIAGAPHPQLEADERMPRIRGPNDRECAICNEGYKTNQILDILPCGHRLHAICAALWFEEKLQCPYCRKDFRYVGSLAMRREDELSANVQNEVA</sequence>
<dbReference type="InterPro" id="IPR053238">
    <property type="entry name" value="RING-H2_zinc_finger"/>
</dbReference>
<gene>
    <name evidence="7" type="ORF">AB675_1681</name>
</gene>
<evidence type="ECO:0000256" key="1">
    <source>
        <dbReference type="ARBA" id="ARBA00022723"/>
    </source>
</evidence>
<dbReference type="VEuPathDB" id="FungiDB:AB675_1681"/>
<dbReference type="EMBL" id="LFJN01000034">
    <property type="protein sequence ID" value="KPI36060.1"/>
    <property type="molecule type" value="Genomic_DNA"/>
</dbReference>
<dbReference type="Proteomes" id="UP000038010">
    <property type="component" value="Unassembled WGS sequence"/>
</dbReference>
<dbReference type="AlphaFoldDB" id="A0A0N1HMM7"/>
<keyword evidence="2 4" id="KW-0863">Zinc-finger</keyword>
<feature type="transmembrane region" description="Helical" evidence="5">
    <location>
        <begin position="158"/>
        <end position="176"/>
    </location>
</feature>
<feature type="transmembrane region" description="Helical" evidence="5">
    <location>
        <begin position="91"/>
        <end position="111"/>
    </location>
</feature>
<evidence type="ECO:0000256" key="4">
    <source>
        <dbReference type="PROSITE-ProRule" id="PRU00175"/>
    </source>
</evidence>
<dbReference type="PANTHER" id="PTHR14155:SF627">
    <property type="entry name" value="OS06G0192800 PROTEIN"/>
    <property type="match status" value="1"/>
</dbReference>
<evidence type="ECO:0000313" key="7">
    <source>
        <dbReference type="EMBL" id="KPI36060.1"/>
    </source>
</evidence>
<dbReference type="InterPro" id="IPR013083">
    <property type="entry name" value="Znf_RING/FYVE/PHD"/>
</dbReference>
<keyword evidence="3" id="KW-0862">Zinc</keyword>
<dbReference type="SMART" id="SM00184">
    <property type="entry name" value="RING"/>
    <property type="match status" value="1"/>
</dbReference>
<comment type="caution">
    <text evidence="7">The sequence shown here is derived from an EMBL/GenBank/DDBJ whole genome shotgun (WGS) entry which is preliminary data.</text>
</comment>
<dbReference type="OrthoDB" id="8062037at2759"/>
<proteinExistence type="predicted"/>
<feature type="domain" description="RING-type" evidence="6">
    <location>
        <begin position="274"/>
        <end position="315"/>
    </location>
</feature>
<dbReference type="GeneID" id="28733468"/>
<protein>
    <recommendedName>
        <fullName evidence="6">RING-type domain-containing protein</fullName>
    </recommendedName>
</protein>
<dbReference type="PANTHER" id="PTHR14155">
    <property type="entry name" value="RING FINGER DOMAIN-CONTAINING"/>
    <property type="match status" value="1"/>
</dbReference>
<dbReference type="SUPFAM" id="SSF57850">
    <property type="entry name" value="RING/U-box"/>
    <property type="match status" value="1"/>
</dbReference>
<dbReference type="RefSeq" id="XP_017996023.1">
    <property type="nucleotide sequence ID" value="XM_018141588.1"/>
</dbReference>
<dbReference type="Gene3D" id="3.30.40.10">
    <property type="entry name" value="Zinc/RING finger domain, C3HC4 (zinc finger)"/>
    <property type="match status" value="1"/>
</dbReference>
<keyword evidence="1" id="KW-0479">Metal-binding</keyword>
<name>A0A0N1HMM7_9EURO</name>
<keyword evidence="5" id="KW-0472">Membrane</keyword>
<accession>A0A0N1HMM7</accession>
<dbReference type="PROSITE" id="PS50089">
    <property type="entry name" value="ZF_RING_2"/>
    <property type="match status" value="1"/>
</dbReference>
<keyword evidence="5" id="KW-1133">Transmembrane helix</keyword>
<dbReference type="STRING" id="1664694.A0A0N1HMM7"/>
<reference evidence="7 8" key="1">
    <citation type="submission" date="2015-06" db="EMBL/GenBank/DDBJ databases">
        <title>Draft genome of the ant-associated black yeast Phialophora attae CBS 131958.</title>
        <authorList>
            <person name="Moreno L.F."/>
            <person name="Stielow B.J."/>
            <person name="de Hoog S."/>
            <person name="Vicente V.A."/>
            <person name="Weiss V.A."/>
            <person name="de Vries M."/>
            <person name="Cruz L.M."/>
            <person name="Souza E.M."/>
        </authorList>
    </citation>
    <scope>NUCLEOTIDE SEQUENCE [LARGE SCALE GENOMIC DNA]</scope>
    <source>
        <strain evidence="7 8">CBS 131958</strain>
    </source>
</reference>
<evidence type="ECO:0000256" key="2">
    <source>
        <dbReference type="ARBA" id="ARBA00022771"/>
    </source>
</evidence>
<dbReference type="GO" id="GO:0008270">
    <property type="term" value="F:zinc ion binding"/>
    <property type="evidence" value="ECO:0007669"/>
    <property type="project" value="UniProtKB-KW"/>
</dbReference>
<keyword evidence="5" id="KW-0812">Transmembrane</keyword>
<evidence type="ECO:0000259" key="6">
    <source>
        <dbReference type="PROSITE" id="PS50089"/>
    </source>
</evidence>